<dbReference type="AlphaFoldDB" id="A0A917RKQ9"/>
<comment type="caution">
    <text evidence="1">The sequence shown here is derived from an EMBL/GenBank/DDBJ whole genome shotgun (WGS) entry which is preliminary data.</text>
</comment>
<dbReference type="Proteomes" id="UP000638263">
    <property type="component" value="Unassembled WGS sequence"/>
</dbReference>
<sequence>MPECVPCRHVRASAEYQRRDTVDGAEEVTRLVDELLGPWTAHPGRVAGGAGEPVEVFALVVVEQ</sequence>
<gene>
    <name evidence="1" type="ORF">GCM10011588_26900</name>
</gene>
<organism evidence="1 2">
    <name type="scientific">Nocardia jinanensis</name>
    <dbReference type="NCBI Taxonomy" id="382504"/>
    <lineage>
        <taxon>Bacteria</taxon>
        <taxon>Bacillati</taxon>
        <taxon>Actinomycetota</taxon>
        <taxon>Actinomycetes</taxon>
        <taxon>Mycobacteriales</taxon>
        <taxon>Nocardiaceae</taxon>
        <taxon>Nocardia</taxon>
    </lineage>
</organism>
<protein>
    <submittedName>
        <fullName evidence="1">Uncharacterized protein</fullName>
    </submittedName>
</protein>
<reference evidence="1" key="2">
    <citation type="submission" date="2020-09" db="EMBL/GenBank/DDBJ databases">
        <authorList>
            <person name="Sun Q."/>
            <person name="Zhou Y."/>
        </authorList>
    </citation>
    <scope>NUCLEOTIDE SEQUENCE</scope>
    <source>
        <strain evidence="1">CGMCC 4.3508</strain>
    </source>
</reference>
<accession>A0A917RKQ9</accession>
<dbReference type="EMBL" id="BMMH01000004">
    <property type="protein sequence ID" value="GGL10997.1"/>
    <property type="molecule type" value="Genomic_DNA"/>
</dbReference>
<evidence type="ECO:0000313" key="1">
    <source>
        <dbReference type="EMBL" id="GGL10997.1"/>
    </source>
</evidence>
<name>A0A917RKQ9_9NOCA</name>
<proteinExistence type="predicted"/>
<evidence type="ECO:0000313" key="2">
    <source>
        <dbReference type="Proteomes" id="UP000638263"/>
    </source>
</evidence>
<reference evidence="1" key="1">
    <citation type="journal article" date="2014" name="Int. J. Syst. Evol. Microbiol.">
        <title>Complete genome sequence of Corynebacterium casei LMG S-19264T (=DSM 44701T), isolated from a smear-ripened cheese.</title>
        <authorList>
            <consortium name="US DOE Joint Genome Institute (JGI-PGF)"/>
            <person name="Walter F."/>
            <person name="Albersmeier A."/>
            <person name="Kalinowski J."/>
            <person name="Ruckert C."/>
        </authorList>
    </citation>
    <scope>NUCLEOTIDE SEQUENCE</scope>
    <source>
        <strain evidence="1">CGMCC 4.3508</strain>
    </source>
</reference>
<keyword evidence="2" id="KW-1185">Reference proteome</keyword>